<name>A0A4Y2C974_ARAVE</name>
<protein>
    <recommendedName>
        <fullName evidence="2">PiggyBac transposable element-derived protein domain-containing protein</fullName>
    </recommendedName>
</protein>
<dbReference type="PANTHER" id="PTHR46599">
    <property type="entry name" value="PIGGYBAC TRANSPOSABLE ELEMENT-DERIVED PROTEIN 4"/>
    <property type="match status" value="1"/>
</dbReference>
<dbReference type="Proteomes" id="UP000499080">
    <property type="component" value="Unassembled WGS sequence"/>
</dbReference>
<evidence type="ECO:0000313" key="3">
    <source>
        <dbReference type="EMBL" id="GBM00426.1"/>
    </source>
</evidence>
<feature type="domain" description="PiggyBac transposable element-derived protein" evidence="2">
    <location>
        <begin position="1"/>
        <end position="129"/>
    </location>
</feature>
<keyword evidence="4" id="KW-1185">Reference proteome</keyword>
<dbReference type="AlphaFoldDB" id="A0A4Y2C974"/>
<proteinExistence type="predicted"/>
<evidence type="ECO:0000259" key="2">
    <source>
        <dbReference type="Pfam" id="PF13843"/>
    </source>
</evidence>
<evidence type="ECO:0000256" key="1">
    <source>
        <dbReference type="SAM" id="MobiDB-lite"/>
    </source>
</evidence>
<feature type="region of interest" description="Disordered" evidence="1">
    <location>
        <begin position="156"/>
        <end position="176"/>
    </location>
</feature>
<comment type="caution">
    <text evidence="3">The sequence shown here is derived from an EMBL/GenBank/DDBJ whole genome shotgun (WGS) entry which is preliminary data.</text>
</comment>
<gene>
    <name evidence="3" type="ORF">AVEN_179235_1</name>
</gene>
<dbReference type="EMBL" id="BGPR01000156">
    <property type="protein sequence ID" value="GBM00426.1"/>
    <property type="molecule type" value="Genomic_DNA"/>
</dbReference>
<dbReference type="PANTHER" id="PTHR46599:SF6">
    <property type="entry name" value="DUAL SPECIFICITY PHOSPHATASE 26"/>
    <property type="match status" value="1"/>
</dbReference>
<accession>A0A4Y2C974</accession>
<reference evidence="3 4" key="1">
    <citation type="journal article" date="2019" name="Sci. Rep.">
        <title>Orb-weaving spider Araneus ventricosus genome elucidates the spidroin gene catalogue.</title>
        <authorList>
            <person name="Kono N."/>
            <person name="Nakamura H."/>
            <person name="Ohtoshi R."/>
            <person name="Moran D.A.P."/>
            <person name="Shinohara A."/>
            <person name="Yoshida Y."/>
            <person name="Fujiwara M."/>
            <person name="Mori M."/>
            <person name="Tomita M."/>
            <person name="Arakawa K."/>
        </authorList>
    </citation>
    <scope>NUCLEOTIDE SEQUENCE [LARGE SCALE GENOMIC DNA]</scope>
</reference>
<organism evidence="3 4">
    <name type="scientific">Araneus ventricosus</name>
    <name type="common">Orbweaver spider</name>
    <name type="synonym">Epeira ventricosa</name>
    <dbReference type="NCBI Taxonomy" id="182803"/>
    <lineage>
        <taxon>Eukaryota</taxon>
        <taxon>Metazoa</taxon>
        <taxon>Ecdysozoa</taxon>
        <taxon>Arthropoda</taxon>
        <taxon>Chelicerata</taxon>
        <taxon>Arachnida</taxon>
        <taxon>Araneae</taxon>
        <taxon>Araneomorphae</taxon>
        <taxon>Entelegynae</taxon>
        <taxon>Araneoidea</taxon>
        <taxon>Araneidae</taxon>
        <taxon>Araneus</taxon>
    </lineage>
</organism>
<dbReference type="Pfam" id="PF13843">
    <property type="entry name" value="DDE_Tnp_1_7"/>
    <property type="match status" value="1"/>
</dbReference>
<dbReference type="InterPro" id="IPR029526">
    <property type="entry name" value="PGBD"/>
</dbReference>
<sequence length="176" mass="20228">MEIYAGTQPDGPYKLDNCASEIVMRLMQKLHNSRHNVIVDNWCTSYPLSQKLLEKKLTVVGTIRKNKRELPLEFVGTKGKAPHSSILGFQKGMTIVSYIPKKNRSIVLLSTLHNNDNIDESAGEFRKPEIIYTIKIRSMYLSNVWLSSRESLNPETSQKYQKIGNNPRNPFQPFKF</sequence>
<dbReference type="OrthoDB" id="6423686at2759"/>
<feature type="compositionally biased region" description="Polar residues" evidence="1">
    <location>
        <begin position="156"/>
        <end position="169"/>
    </location>
</feature>
<evidence type="ECO:0000313" key="4">
    <source>
        <dbReference type="Proteomes" id="UP000499080"/>
    </source>
</evidence>